<dbReference type="STRING" id="392484.LP43_1553"/>
<evidence type="ECO:0000256" key="9">
    <source>
        <dbReference type="ARBA" id="ARBA00023014"/>
    </source>
</evidence>
<keyword evidence="9" id="KW-0411">Iron-sulfur</keyword>
<keyword evidence="7" id="KW-0663">Pyridoxal phosphate</keyword>
<evidence type="ECO:0000256" key="8">
    <source>
        <dbReference type="ARBA" id="ARBA00023004"/>
    </source>
</evidence>
<evidence type="ECO:0000256" key="5">
    <source>
        <dbReference type="ARBA" id="ARBA00022679"/>
    </source>
</evidence>
<evidence type="ECO:0000256" key="13">
    <source>
        <dbReference type="RuleBase" id="RU004504"/>
    </source>
</evidence>
<keyword evidence="5 15" id="KW-0808">Transferase</keyword>
<evidence type="ECO:0000256" key="3">
    <source>
        <dbReference type="ARBA" id="ARBA00006490"/>
    </source>
</evidence>
<dbReference type="GO" id="GO:0051536">
    <property type="term" value="F:iron-sulfur cluster binding"/>
    <property type="evidence" value="ECO:0007669"/>
    <property type="project" value="UniProtKB-KW"/>
</dbReference>
<dbReference type="RefSeq" id="WP_036313930.1">
    <property type="nucleotide sequence ID" value="NZ_JRQD01000003.1"/>
</dbReference>
<feature type="domain" description="Aminotransferase class V" evidence="14">
    <location>
        <begin position="4"/>
        <end position="363"/>
    </location>
</feature>
<protein>
    <recommendedName>
        <fullName evidence="4">cysteine desulfurase</fullName>
        <ecNumber evidence="4">2.8.1.7</ecNumber>
    </recommendedName>
    <alternativeName>
        <fullName evidence="11">Nitrogenase metalloclusters biosynthesis protein NifS</fullName>
    </alternativeName>
</protein>
<evidence type="ECO:0000256" key="4">
    <source>
        <dbReference type="ARBA" id="ARBA00012239"/>
    </source>
</evidence>
<dbReference type="Gene3D" id="3.90.1150.10">
    <property type="entry name" value="Aspartate Aminotransferase, domain 1"/>
    <property type="match status" value="1"/>
</dbReference>
<dbReference type="InterPro" id="IPR020578">
    <property type="entry name" value="Aminotrans_V_PyrdxlP_BS"/>
</dbReference>
<reference evidence="15 16" key="1">
    <citation type="submission" date="2014-09" db="EMBL/GenBank/DDBJ databases">
        <authorList>
            <person name="Grob C."/>
            <person name="Taubert M."/>
            <person name="Howat A.M."/>
            <person name="Burns O.J."/>
            <person name="Dixon J.L."/>
            <person name="Chen Y."/>
            <person name="Murrell J.C."/>
        </authorList>
    </citation>
    <scope>NUCLEOTIDE SEQUENCE [LARGE SCALE GENOMIC DNA]</scope>
    <source>
        <strain evidence="15">L4</strain>
    </source>
</reference>
<evidence type="ECO:0000256" key="10">
    <source>
        <dbReference type="ARBA" id="ARBA00023231"/>
    </source>
</evidence>
<comment type="similarity">
    <text evidence="3">Belongs to the class-V pyridoxal-phosphate-dependent aminotransferase family. NifS/IscS subfamily.</text>
</comment>
<dbReference type="GO" id="GO:0046872">
    <property type="term" value="F:metal ion binding"/>
    <property type="evidence" value="ECO:0007669"/>
    <property type="project" value="UniProtKB-KW"/>
</dbReference>
<name>A0A0A0BEV0_9GAMM</name>
<proteinExistence type="inferred from homology"/>
<evidence type="ECO:0000313" key="16">
    <source>
        <dbReference type="Proteomes" id="UP000029999"/>
    </source>
</evidence>
<dbReference type="PANTHER" id="PTHR11601:SF34">
    <property type="entry name" value="CYSTEINE DESULFURASE"/>
    <property type="match status" value="1"/>
</dbReference>
<evidence type="ECO:0000256" key="6">
    <source>
        <dbReference type="ARBA" id="ARBA00022723"/>
    </source>
</evidence>
<comment type="cofactor">
    <cofactor evidence="1 13">
        <name>pyridoxal 5'-phosphate</name>
        <dbReference type="ChEBI" id="CHEBI:597326"/>
    </cofactor>
</comment>
<dbReference type="InterPro" id="IPR016454">
    <property type="entry name" value="Cysteine_dSase"/>
</dbReference>
<dbReference type="EC" id="2.8.1.7" evidence="4"/>
<dbReference type="GO" id="GO:0031071">
    <property type="term" value="F:cysteine desulfurase activity"/>
    <property type="evidence" value="ECO:0007669"/>
    <property type="project" value="UniProtKB-EC"/>
</dbReference>
<dbReference type="EMBL" id="JRQD01000003">
    <property type="protein sequence ID" value="KGM07053.1"/>
    <property type="molecule type" value="Genomic_DNA"/>
</dbReference>
<comment type="catalytic activity">
    <reaction evidence="12">
        <text>(sulfur carrier)-H + L-cysteine = (sulfur carrier)-SH + L-alanine</text>
        <dbReference type="Rhea" id="RHEA:43892"/>
        <dbReference type="Rhea" id="RHEA-COMP:14737"/>
        <dbReference type="Rhea" id="RHEA-COMP:14739"/>
        <dbReference type="ChEBI" id="CHEBI:29917"/>
        <dbReference type="ChEBI" id="CHEBI:35235"/>
        <dbReference type="ChEBI" id="CHEBI:57972"/>
        <dbReference type="ChEBI" id="CHEBI:64428"/>
        <dbReference type="EC" id="2.8.1.7"/>
    </reaction>
</comment>
<dbReference type="PROSITE" id="PS00595">
    <property type="entry name" value="AA_TRANSFER_CLASS_5"/>
    <property type="match status" value="1"/>
</dbReference>
<keyword evidence="8" id="KW-0408">Iron</keyword>
<dbReference type="FunFam" id="3.40.640.10:FF:000084">
    <property type="entry name" value="IscS-like cysteine desulfurase"/>
    <property type="match status" value="1"/>
</dbReference>
<dbReference type="InterPro" id="IPR000192">
    <property type="entry name" value="Aminotrans_V_dom"/>
</dbReference>
<dbReference type="InterPro" id="IPR015422">
    <property type="entry name" value="PyrdxlP-dep_Trfase_small"/>
</dbReference>
<keyword evidence="6" id="KW-0479">Metal-binding</keyword>
<dbReference type="Proteomes" id="UP000029999">
    <property type="component" value="Unassembled WGS sequence"/>
</dbReference>
<evidence type="ECO:0000313" key="15">
    <source>
        <dbReference type="EMBL" id="KGM07053.1"/>
    </source>
</evidence>
<evidence type="ECO:0000256" key="11">
    <source>
        <dbReference type="ARBA" id="ARBA00031911"/>
    </source>
</evidence>
<dbReference type="InterPro" id="IPR015421">
    <property type="entry name" value="PyrdxlP-dep_Trfase_major"/>
</dbReference>
<evidence type="ECO:0000256" key="7">
    <source>
        <dbReference type="ARBA" id="ARBA00022898"/>
    </source>
</evidence>
<dbReference type="InterPro" id="IPR015424">
    <property type="entry name" value="PyrdxlP-dep_Trfase"/>
</dbReference>
<dbReference type="AlphaFoldDB" id="A0A0A0BEV0"/>
<dbReference type="Gene3D" id="1.10.260.50">
    <property type="match status" value="1"/>
</dbReference>
<dbReference type="PANTHER" id="PTHR11601">
    <property type="entry name" value="CYSTEINE DESULFURYLASE FAMILY MEMBER"/>
    <property type="match status" value="1"/>
</dbReference>
<accession>A0A0A0BEV0</accession>
<comment type="caution">
    <text evidence="15">The sequence shown here is derived from an EMBL/GenBank/DDBJ whole genome shotgun (WGS) entry which is preliminary data.</text>
</comment>
<keyword evidence="10" id="KW-0535">Nitrogen fixation</keyword>
<dbReference type="Gene3D" id="3.40.640.10">
    <property type="entry name" value="Type I PLP-dependent aspartate aminotransferase-like (Major domain)"/>
    <property type="match status" value="1"/>
</dbReference>
<organism evidence="15 16">
    <name type="scientific">Methylophaga thiooxydans</name>
    <dbReference type="NCBI Taxonomy" id="392484"/>
    <lineage>
        <taxon>Bacteria</taxon>
        <taxon>Pseudomonadati</taxon>
        <taxon>Pseudomonadota</taxon>
        <taxon>Gammaproteobacteria</taxon>
        <taxon>Thiotrichales</taxon>
        <taxon>Piscirickettsiaceae</taxon>
        <taxon>Methylophaga</taxon>
    </lineage>
</organism>
<evidence type="ECO:0000256" key="1">
    <source>
        <dbReference type="ARBA" id="ARBA00001933"/>
    </source>
</evidence>
<gene>
    <name evidence="15" type="ORF">LP43_1553</name>
</gene>
<evidence type="ECO:0000259" key="14">
    <source>
        <dbReference type="Pfam" id="PF00266"/>
    </source>
</evidence>
<evidence type="ECO:0000256" key="12">
    <source>
        <dbReference type="ARBA" id="ARBA00050776"/>
    </source>
</evidence>
<comment type="function">
    <text evidence="2">Catalyzes the removal of elemental sulfur atoms from cysteine to produce alanine. Seems to participate in the biosynthesis of the nitrogenase metalloclusters by providing the inorganic sulfur required for the Fe-S core formation.</text>
</comment>
<dbReference type="Pfam" id="PF00266">
    <property type="entry name" value="Aminotran_5"/>
    <property type="match status" value="1"/>
</dbReference>
<dbReference type="PIRSF" id="PIRSF005572">
    <property type="entry name" value="NifS"/>
    <property type="match status" value="1"/>
</dbReference>
<sequence>MAFTYLDNNAGAGLAEGVLDAMLPYLQQQQGNPSSSHRFGRFAHSALDKARQQVANLVNADPSQVIFTSGGTEANNQAIAGVAELFHDGKVLVSAIEHPAMLEPAQRLTRHGFEFELIPVNPAGIVEADTLTDMIDDTTRLVSVMWANNETGVIQDIPTLAAICKQKGVPFLCDAVQAAGKLELDFDASGVDMMTLSAHKFGGPKGIGALIVSPDLEWPSYILGGGQEDDKRSGTENVAAIVGFGAAAEYVSSHLAEYQQHCQQLREALEKRLHDIPGVTIFAEQSQRLPNTVFFALQGFDSDTMLMALDKQGFAVSSGSACGTGRQTPSHVLKAMEVDDLTALGAVRVSFSLQNTVEQVEQLATALAKEAERFNHLMNR</sequence>
<evidence type="ECO:0000256" key="2">
    <source>
        <dbReference type="ARBA" id="ARBA00003120"/>
    </source>
</evidence>
<dbReference type="SUPFAM" id="SSF53383">
    <property type="entry name" value="PLP-dependent transferases"/>
    <property type="match status" value="1"/>
</dbReference>